<dbReference type="EMBL" id="CP001191">
    <property type="protein sequence ID" value="ACI55748.1"/>
    <property type="molecule type" value="Genomic_DNA"/>
</dbReference>
<evidence type="ECO:0000313" key="2">
    <source>
        <dbReference type="Proteomes" id="UP000008330"/>
    </source>
</evidence>
<dbReference type="RefSeq" id="WP_012558272.1">
    <property type="nucleotide sequence ID" value="NC_011369.1"/>
</dbReference>
<name>A0ABF7QNK5_RHILW</name>
<evidence type="ECO:0008006" key="3">
    <source>
        <dbReference type="Google" id="ProtNLM"/>
    </source>
</evidence>
<dbReference type="InterPro" id="IPR012441">
    <property type="entry name" value="DUF1643"/>
</dbReference>
<evidence type="ECO:0000313" key="1">
    <source>
        <dbReference type="EMBL" id="ACI55748.1"/>
    </source>
</evidence>
<dbReference type="Proteomes" id="UP000008330">
    <property type="component" value="Chromosome"/>
</dbReference>
<proteinExistence type="predicted"/>
<dbReference type="AlphaFoldDB" id="A0ABF7QNK5"/>
<reference evidence="1 2" key="1">
    <citation type="journal article" date="2010" name="Stand. Genomic Sci.">
        <title>Complete genome sequence of Rhizobium leguminosarum bv trifolii strain WSM2304, an effective microsymbiont of the South American clover Trifolium polymorphum.</title>
        <authorList>
            <person name="Reeve W."/>
            <person name="O'Hara G."/>
            <person name="Chain P."/>
            <person name="Ardley J."/>
            <person name="Brau L."/>
            <person name="Nandesena K."/>
            <person name="Tiwari R."/>
            <person name="Malfatti S."/>
            <person name="Kiss H."/>
            <person name="Lapidus A."/>
            <person name="Copeland A."/>
            <person name="Nolan M."/>
            <person name="Land M."/>
            <person name="Ivanova N."/>
            <person name="Mavromatis K."/>
            <person name="Markowitz V."/>
            <person name="Kyrpides N."/>
            <person name="Melino V."/>
            <person name="Denton M."/>
            <person name="Yates R."/>
            <person name="Howieson J."/>
        </authorList>
    </citation>
    <scope>NUCLEOTIDE SEQUENCE [LARGE SCALE GENOMIC DNA]</scope>
    <source>
        <strain evidence="1 2">WSM2304</strain>
    </source>
</reference>
<dbReference type="KEGG" id="rlt:Rleg2_2474"/>
<accession>A0ABF7QNK5</accession>
<protein>
    <recommendedName>
        <fullName evidence="3">DUF1643 domain-containing protein</fullName>
    </recommendedName>
</protein>
<keyword evidence="2" id="KW-1185">Reference proteome</keyword>
<dbReference type="Pfam" id="PF07799">
    <property type="entry name" value="DUF1643"/>
    <property type="match status" value="1"/>
</dbReference>
<gene>
    <name evidence="1" type="ordered locus">Rleg2_2474</name>
</gene>
<sequence>MTRSTEHERGVEGQRRMSDLLMTRRAVFSACGLYRYLLEHEFGGTGPVISLGMVNPSLTNGQENDQTMTKVDGFCIRLGASKVVVWNPFARIAKDIRDLRHLGDPIGPQNDAYIAQAVRGADIHIVAWGPLSKLPKPLRTRWRSVVSVLSEAGAKPMCWGTALDGHPRHPLMLAYATQLIPWEVPT</sequence>
<organism evidence="1 2">
    <name type="scientific">Rhizobium leguminosarum bv. trifolii (strain WSM2304)</name>
    <dbReference type="NCBI Taxonomy" id="395492"/>
    <lineage>
        <taxon>Bacteria</taxon>
        <taxon>Pseudomonadati</taxon>
        <taxon>Pseudomonadota</taxon>
        <taxon>Alphaproteobacteria</taxon>
        <taxon>Hyphomicrobiales</taxon>
        <taxon>Rhizobiaceae</taxon>
        <taxon>Rhizobium/Agrobacterium group</taxon>
        <taxon>Rhizobium</taxon>
    </lineage>
</organism>